<dbReference type="GO" id="GO:0005739">
    <property type="term" value="C:mitochondrion"/>
    <property type="evidence" value="ECO:0007669"/>
    <property type="project" value="TreeGrafter"/>
</dbReference>
<dbReference type="PANTHER" id="PTHR23152">
    <property type="entry name" value="2-OXOGLUTARATE DEHYDROGENASE"/>
    <property type="match status" value="1"/>
</dbReference>
<dbReference type="InterPro" id="IPR031717">
    <property type="entry name" value="ODO-1/KGD_C"/>
</dbReference>
<dbReference type="EMBL" id="JACAGC010000015">
    <property type="protein sequence ID" value="KAF6317620.1"/>
    <property type="molecule type" value="Genomic_DNA"/>
</dbReference>
<evidence type="ECO:0000256" key="2">
    <source>
        <dbReference type="ARBA" id="ARBA00006936"/>
    </source>
</evidence>
<dbReference type="AlphaFoldDB" id="A0A7J7UXH1"/>
<accession>A0A7J7UXH1</accession>
<dbReference type="GO" id="GO:0004591">
    <property type="term" value="F:oxoglutarate dehydrogenase (succinyl-transferring) activity"/>
    <property type="evidence" value="ECO:0007669"/>
    <property type="project" value="TreeGrafter"/>
</dbReference>
<feature type="domain" description="2-oxoglutarate dehydrogenase E1 component/KDG C-terminal" evidence="5">
    <location>
        <begin position="83"/>
        <end position="219"/>
    </location>
</feature>
<evidence type="ECO:0000259" key="5">
    <source>
        <dbReference type="Pfam" id="PF16870"/>
    </source>
</evidence>
<comment type="similarity">
    <text evidence="2">Belongs to the alpha-ketoglutarate dehydrogenase family.</text>
</comment>
<keyword evidence="4" id="KW-0786">Thiamine pyrophosphate</keyword>
<organism evidence="6 7">
    <name type="scientific">Rhinolophus ferrumequinum</name>
    <name type="common">Greater horseshoe bat</name>
    <dbReference type="NCBI Taxonomy" id="59479"/>
    <lineage>
        <taxon>Eukaryota</taxon>
        <taxon>Metazoa</taxon>
        <taxon>Chordata</taxon>
        <taxon>Craniata</taxon>
        <taxon>Vertebrata</taxon>
        <taxon>Euteleostomi</taxon>
        <taxon>Mammalia</taxon>
        <taxon>Eutheria</taxon>
        <taxon>Laurasiatheria</taxon>
        <taxon>Chiroptera</taxon>
        <taxon>Yinpterochiroptera</taxon>
        <taxon>Rhinolophoidea</taxon>
        <taxon>Rhinolophidae</taxon>
        <taxon>Rhinolophinae</taxon>
        <taxon>Rhinolophus</taxon>
    </lineage>
</organism>
<proteinExistence type="inferred from homology"/>
<dbReference type="InterPro" id="IPR011603">
    <property type="entry name" value="2oxoglutarate_DH_E1"/>
</dbReference>
<evidence type="ECO:0000256" key="1">
    <source>
        <dbReference type="ARBA" id="ARBA00001964"/>
    </source>
</evidence>
<dbReference type="Pfam" id="PF16870">
    <property type="entry name" value="OxoGdeHyase_C"/>
    <property type="match status" value="1"/>
</dbReference>
<name>A0A7J7UXH1_RHIFE</name>
<gene>
    <name evidence="6" type="ORF">mRhiFer1_012256</name>
</gene>
<dbReference type="GO" id="GO:0006099">
    <property type="term" value="P:tricarboxylic acid cycle"/>
    <property type="evidence" value="ECO:0007669"/>
    <property type="project" value="TreeGrafter"/>
</dbReference>
<protein>
    <submittedName>
        <fullName evidence="6">Oxoglutarate dehydrogenase L</fullName>
    </submittedName>
</protein>
<evidence type="ECO:0000256" key="4">
    <source>
        <dbReference type="ARBA" id="ARBA00023052"/>
    </source>
</evidence>
<dbReference type="FunFam" id="3.40.50.11610:FF:000003">
    <property type="entry name" value="2-oxoglutarate dehydrogenase, isoform X4"/>
    <property type="match status" value="1"/>
</dbReference>
<reference evidence="6 7" key="1">
    <citation type="journal article" date="2020" name="Nature">
        <title>Six reference-quality genomes reveal evolution of bat adaptations.</title>
        <authorList>
            <person name="Jebb D."/>
            <person name="Huang Z."/>
            <person name="Pippel M."/>
            <person name="Hughes G.M."/>
            <person name="Lavrichenko K."/>
            <person name="Devanna P."/>
            <person name="Winkler S."/>
            <person name="Jermiin L.S."/>
            <person name="Skirmuntt E.C."/>
            <person name="Katzourakis A."/>
            <person name="Burkitt-Gray L."/>
            <person name="Ray D.A."/>
            <person name="Sullivan K.A.M."/>
            <person name="Roscito J.G."/>
            <person name="Kirilenko B.M."/>
            <person name="Davalos L.M."/>
            <person name="Corthals A.P."/>
            <person name="Power M.L."/>
            <person name="Jones G."/>
            <person name="Ransome R.D."/>
            <person name="Dechmann D.K.N."/>
            <person name="Locatelli A.G."/>
            <person name="Puechmaille S.J."/>
            <person name="Fedrigo O."/>
            <person name="Jarvis E.D."/>
            <person name="Hiller M."/>
            <person name="Vernes S.C."/>
            <person name="Myers E.W."/>
            <person name="Teeling E.C."/>
        </authorList>
    </citation>
    <scope>NUCLEOTIDE SEQUENCE [LARGE SCALE GENOMIC DNA]</scope>
    <source>
        <strain evidence="6">MRhiFer1</strain>
        <tissue evidence="6">Lung</tissue>
    </source>
</reference>
<dbReference type="Gene3D" id="3.40.50.11610">
    <property type="entry name" value="Multifunctional 2-oxoglutarate metabolism enzyme, C-terminal domain"/>
    <property type="match status" value="1"/>
</dbReference>
<dbReference type="GO" id="GO:0045252">
    <property type="term" value="C:oxoglutarate dehydrogenase complex"/>
    <property type="evidence" value="ECO:0007669"/>
    <property type="project" value="TreeGrafter"/>
</dbReference>
<evidence type="ECO:0000313" key="6">
    <source>
        <dbReference type="EMBL" id="KAF6317620.1"/>
    </source>
</evidence>
<sequence>MVPKLCPWFQPQSIPPYDSSSFICPLLHRLAEEVPCVATYLNSGLVSVARESLGVLGWRPVPRILPRPIWEPVPVPCPVGPLGTSFQRVIPEDGAAARTPEQVRRLIFCTGKVYYDLVKERSSQGLEGQVAITRLEQISPFPFDLVKREAEKYPGAELVWCQEEHKNMGYYDYISPRFMTILRRARPIWYVGRDPAAAPATGNRNTHLVTLKKFLDTAFNLQAFEGKTF</sequence>
<comment type="cofactor">
    <cofactor evidence="1">
        <name>thiamine diphosphate</name>
        <dbReference type="ChEBI" id="CHEBI:58937"/>
    </cofactor>
</comment>
<keyword evidence="3" id="KW-0560">Oxidoreductase</keyword>
<dbReference type="Proteomes" id="UP000585614">
    <property type="component" value="Unassembled WGS sequence"/>
</dbReference>
<evidence type="ECO:0000256" key="3">
    <source>
        <dbReference type="ARBA" id="ARBA00023002"/>
    </source>
</evidence>
<dbReference type="PANTHER" id="PTHR23152:SF5">
    <property type="entry name" value="2-OXOGLUTARATE DEHYDROGENASE-LIKE, MITOCHONDRIAL"/>
    <property type="match status" value="1"/>
</dbReference>
<dbReference type="GO" id="GO:0030976">
    <property type="term" value="F:thiamine pyrophosphate binding"/>
    <property type="evidence" value="ECO:0007669"/>
    <property type="project" value="InterPro"/>
</dbReference>
<comment type="caution">
    <text evidence="6">The sequence shown here is derived from an EMBL/GenBank/DDBJ whole genome shotgun (WGS) entry which is preliminary data.</text>
</comment>
<evidence type="ECO:0000313" key="7">
    <source>
        <dbReference type="Proteomes" id="UP000585614"/>
    </source>
</evidence>
<dbReference type="InterPro" id="IPR042179">
    <property type="entry name" value="KGD_C_sf"/>
</dbReference>